<dbReference type="PROSITE" id="PS00059">
    <property type="entry name" value="ADH_ZINC"/>
    <property type="match status" value="1"/>
</dbReference>
<dbReference type="Proteomes" id="UP000242175">
    <property type="component" value="Chromosome large"/>
</dbReference>
<dbReference type="GO" id="GO:0008270">
    <property type="term" value="F:zinc ion binding"/>
    <property type="evidence" value="ECO:0007669"/>
    <property type="project" value="InterPro"/>
</dbReference>
<reference evidence="6 7" key="1">
    <citation type="journal article" date="2016" name="Int. J. Syst. Evol. Microbiol.">
        <title>Paraphotobacterium marinum gen. nov., sp. nov., a member of the family Vibrionaceae, isolated from surface seawater.</title>
        <authorList>
            <person name="Huang Z."/>
            <person name="Dong C."/>
            <person name="Shao Z."/>
        </authorList>
    </citation>
    <scope>NUCLEOTIDE SEQUENCE [LARGE SCALE GENOMIC DNA]</scope>
    <source>
        <strain evidence="6 7">NSCS20N07D</strain>
    </source>
</reference>
<protein>
    <submittedName>
        <fullName evidence="6">Galactonate oxidoreductase</fullName>
    </submittedName>
</protein>
<dbReference type="KEGG" id="pmai:CF386_06500"/>
<keyword evidence="2 4" id="KW-0862">Zinc</keyword>
<dbReference type="EMBL" id="CP022355">
    <property type="protein sequence ID" value="ASK78866.1"/>
    <property type="molecule type" value="Genomic_DNA"/>
</dbReference>
<evidence type="ECO:0000313" key="6">
    <source>
        <dbReference type="EMBL" id="ASK78866.1"/>
    </source>
</evidence>
<accession>A0A220VF63</accession>
<keyword evidence="1 4" id="KW-0479">Metal-binding</keyword>
<dbReference type="CDD" id="cd08261">
    <property type="entry name" value="Zn_ADH7"/>
    <property type="match status" value="1"/>
</dbReference>
<dbReference type="Gene3D" id="3.40.50.720">
    <property type="entry name" value="NAD(P)-binding Rossmann-like Domain"/>
    <property type="match status" value="1"/>
</dbReference>
<dbReference type="InterPro" id="IPR013154">
    <property type="entry name" value="ADH-like_N"/>
</dbReference>
<comment type="similarity">
    <text evidence="4">Belongs to the zinc-containing alcohol dehydrogenase family.</text>
</comment>
<name>A0A220VF63_9GAMM</name>
<dbReference type="OrthoDB" id="9773078at2"/>
<dbReference type="SUPFAM" id="SSF50129">
    <property type="entry name" value="GroES-like"/>
    <property type="match status" value="1"/>
</dbReference>
<dbReference type="InterPro" id="IPR020843">
    <property type="entry name" value="ER"/>
</dbReference>
<dbReference type="Gene3D" id="3.90.180.10">
    <property type="entry name" value="Medium-chain alcohol dehydrogenases, catalytic domain"/>
    <property type="match status" value="1"/>
</dbReference>
<dbReference type="InterPro" id="IPR036291">
    <property type="entry name" value="NAD(P)-bd_dom_sf"/>
</dbReference>
<dbReference type="PANTHER" id="PTHR43401">
    <property type="entry name" value="L-THREONINE 3-DEHYDROGENASE"/>
    <property type="match status" value="1"/>
</dbReference>
<dbReference type="SUPFAM" id="SSF51735">
    <property type="entry name" value="NAD(P)-binding Rossmann-fold domains"/>
    <property type="match status" value="1"/>
</dbReference>
<gene>
    <name evidence="6" type="ORF">CF386_06500</name>
</gene>
<dbReference type="Pfam" id="PF08240">
    <property type="entry name" value="ADH_N"/>
    <property type="match status" value="1"/>
</dbReference>
<dbReference type="GO" id="GO:0016616">
    <property type="term" value="F:oxidoreductase activity, acting on the CH-OH group of donors, NAD or NADP as acceptor"/>
    <property type="evidence" value="ECO:0007669"/>
    <property type="project" value="UniProtKB-ARBA"/>
</dbReference>
<sequence>MIIMKTLVCTEPKNLEYVTRVKPEPKSNEVVLKVKAVGICGTDIHAWAGVQPFFEYPRVLGHEIFGVIDSVGSNVTNLQKDQRAIVMPYVSCGKCDACLNGKTNCCENISVIGVHQDGGFSEFLTVPADNILPVDDNVSADAAAFIEPFSISAHAVRRANIKPGHNVLVVGSGPIGLGAAAVAKANGGNVVVADISKERQAFIEDKLELKTVNPMDDNFEESLRNAFGGRLPLKVLDATGNMHSMNNAVNLISHGGDIVFIGLHKGDVTFKDTEFHKKETTMMGSRNATKEDFQHVINLMSQGILSYKLMLTHKFKFDTLANVYEEEVVNNKNLFKGIIEFS</sequence>
<keyword evidence="3" id="KW-0560">Oxidoreductase</keyword>
<evidence type="ECO:0000256" key="2">
    <source>
        <dbReference type="ARBA" id="ARBA00022833"/>
    </source>
</evidence>
<dbReference type="InterPro" id="IPR013149">
    <property type="entry name" value="ADH-like_C"/>
</dbReference>
<evidence type="ECO:0000256" key="3">
    <source>
        <dbReference type="ARBA" id="ARBA00023002"/>
    </source>
</evidence>
<proteinExistence type="inferred from homology"/>
<comment type="cofactor">
    <cofactor evidence="4">
        <name>Zn(2+)</name>
        <dbReference type="ChEBI" id="CHEBI:29105"/>
    </cofactor>
</comment>
<dbReference type="SMART" id="SM00829">
    <property type="entry name" value="PKS_ER"/>
    <property type="match status" value="1"/>
</dbReference>
<dbReference type="PANTHER" id="PTHR43401:SF3">
    <property type="entry name" value="L-GALACTONATE-5-DEHYDROGENASE"/>
    <property type="match status" value="1"/>
</dbReference>
<evidence type="ECO:0000259" key="5">
    <source>
        <dbReference type="SMART" id="SM00829"/>
    </source>
</evidence>
<evidence type="ECO:0000256" key="1">
    <source>
        <dbReference type="ARBA" id="ARBA00022723"/>
    </source>
</evidence>
<dbReference type="InterPro" id="IPR050129">
    <property type="entry name" value="Zn_alcohol_dh"/>
</dbReference>
<dbReference type="AlphaFoldDB" id="A0A220VF63"/>
<dbReference type="InterPro" id="IPR002328">
    <property type="entry name" value="ADH_Zn_CS"/>
</dbReference>
<evidence type="ECO:0000313" key="7">
    <source>
        <dbReference type="Proteomes" id="UP000242175"/>
    </source>
</evidence>
<keyword evidence="7" id="KW-1185">Reference proteome</keyword>
<dbReference type="Pfam" id="PF00107">
    <property type="entry name" value="ADH_zinc_N"/>
    <property type="match status" value="1"/>
</dbReference>
<organism evidence="6 7">
    <name type="scientific">Paraphotobacterium marinum</name>
    <dbReference type="NCBI Taxonomy" id="1755811"/>
    <lineage>
        <taxon>Bacteria</taxon>
        <taxon>Pseudomonadati</taxon>
        <taxon>Pseudomonadota</taxon>
        <taxon>Gammaproteobacteria</taxon>
        <taxon>Vibrionales</taxon>
        <taxon>Vibrionaceae</taxon>
        <taxon>Paraphotobacterium</taxon>
    </lineage>
</organism>
<dbReference type="InterPro" id="IPR011032">
    <property type="entry name" value="GroES-like_sf"/>
</dbReference>
<evidence type="ECO:0000256" key="4">
    <source>
        <dbReference type="RuleBase" id="RU361277"/>
    </source>
</evidence>
<feature type="domain" description="Enoyl reductase (ER)" evidence="5">
    <location>
        <begin position="10"/>
        <end position="311"/>
    </location>
</feature>